<evidence type="ECO:0000256" key="4">
    <source>
        <dbReference type="SAM" id="Phobius"/>
    </source>
</evidence>
<dbReference type="GO" id="GO:0016020">
    <property type="term" value="C:membrane"/>
    <property type="evidence" value="ECO:0007669"/>
    <property type="project" value="UniProtKB-SubCell"/>
</dbReference>
<feature type="transmembrane region" description="Helical" evidence="4">
    <location>
        <begin position="238"/>
        <end position="258"/>
    </location>
</feature>
<feature type="transmembrane region" description="Helical" evidence="4">
    <location>
        <begin position="80"/>
        <end position="98"/>
    </location>
</feature>
<name>A0A8H7VQX4_9FUNG</name>
<reference evidence="6 7" key="1">
    <citation type="submission" date="2020-12" db="EMBL/GenBank/DDBJ databases">
        <title>Metabolic potential, ecology and presence of endohyphal bacteria is reflected in genomic diversity of Mucoromycotina.</title>
        <authorList>
            <person name="Muszewska A."/>
            <person name="Okrasinska A."/>
            <person name="Steczkiewicz K."/>
            <person name="Drgas O."/>
            <person name="Orlowska M."/>
            <person name="Perlinska-Lenart U."/>
            <person name="Aleksandrzak-Piekarczyk T."/>
            <person name="Szatraj K."/>
            <person name="Zielenkiewicz U."/>
            <person name="Pilsyk S."/>
            <person name="Malc E."/>
            <person name="Mieczkowski P."/>
            <person name="Kruszewska J.S."/>
            <person name="Biernat P."/>
            <person name="Pawlowska J."/>
        </authorList>
    </citation>
    <scope>NUCLEOTIDE SEQUENCE [LARGE SCALE GENOMIC DNA]</scope>
    <source>
        <strain evidence="6 7">CBS 142.35</strain>
    </source>
</reference>
<dbReference type="AlphaFoldDB" id="A0A8H7VQX4"/>
<dbReference type="PANTHER" id="PTHR11360">
    <property type="entry name" value="MONOCARBOXYLATE TRANSPORTER"/>
    <property type="match status" value="1"/>
</dbReference>
<evidence type="ECO:0000256" key="1">
    <source>
        <dbReference type="ARBA" id="ARBA00004141"/>
    </source>
</evidence>
<organism evidence="6 7">
    <name type="scientific">Circinella minor</name>
    <dbReference type="NCBI Taxonomy" id="1195481"/>
    <lineage>
        <taxon>Eukaryota</taxon>
        <taxon>Fungi</taxon>
        <taxon>Fungi incertae sedis</taxon>
        <taxon>Mucoromycota</taxon>
        <taxon>Mucoromycotina</taxon>
        <taxon>Mucoromycetes</taxon>
        <taxon>Mucorales</taxon>
        <taxon>Lichtheimiaceae</taxon>
        <taxon>Circinella</taxon>
    </lineage>
</organism>
<evidence type="ECO:0000256" key="2">
    <source>
        <dbReference type="ARBA" id="ARBA00006727"/>
    </source>
</evidence>
<comment type="similarity">
    <text evidence="2">Belongs to the major facilitator superfamily. Monocarboxylate porter (TC 2.A.1.13) family.</text>
</comment>
<sequence length="476" mass="52091">MNSKHYMSTCNNTNHVVTERHNNTNREAIGGSSAKNDSNISQRKEEKGHLGAPKKLYHKHTEEEPLKGADGLDPMDGKKAWVVALALTIAGIFVSLPTCVMQDFYLRNQTFTGERVEIQLTFAGMLFRVSATVFMFVGTTVYPFVGLRVLLLSGIFLTTIGLITAGFATSIWHLYLSLSICCGIGLAILCVIALLLLPGWFSKRLSTAIGVHHAAFRITSIAFPFLMVRVNNTLGVKWTYGILGIIGFVSTIVTFPFIKERDPSDRINKLERVKNKGIVDWNILKNVNMLLWIFVGPIQLIAGYISFIFIPSYATYIGLNDVDGAAIIAILSSVGLISAVVFGILADKFGNINIFIISMVIASISIFAIWMFAYSFTTLVLFAIVNGAVNGTYFIVSAPVTFCIIGADKYPSALGLKMVPFLLALAGPTIANYLDSSNPHEPFLYVKIVAGGGFVISALLSLILKFRMEKNPFAKV</sequence>
<dbReference type="InterPro" id="IPR011701">
    <property type="entry name" value="MFS"/>
</dbReference>
<feature type="transmembrane region" description="Helical" evidence="4">
    <location>
        <begin position="325"/>
        <end position="345"/>
    </location>
</feature>
<proteinExistence type="inferred from homology"/>
<dbReference type="SUPFAM" id="SSF103473">
    <property type="entry name" value="MFS general substrate transporter"/>
    <property type="match status" value="1"/>
</dbReference>
<evidence type="ECO:0000259" key="5">
    <source>
        <dbReference type="PROSITE" id="PS50850"/>
    </source>
</evidence>
<feature type="transmembrane region" description="Helical" evidence="4">
    <location>
        <begin position="209"/>
        <end position="226"/>
    </location>
</feature>
<comment type="caution">
    <text evidence="6">The sequence shown here is derived from an EMBL/GenBank/DDBJ whole genome shotgun (WGS) entry which is preliminary data.</text>
</comment>
<protein>
    <recommendedName>
        <fullName evidence="5">Major facilitator superfamily (MFS) profile domain-containing protein</fullName>
    </recommendedName>
</protein>
<feature type="transmembrane region" description="Helical" evidence="4">
    <location>
        <begin position="379"/>
        <end position="407"/>
    </location>
</feature>
<accession>A0A8H7VQX4</accession>
<dbReference type="InterPro" id="IPR020846">
    <property type="entry name" value="MFS_dom"/>
</dbReference>
<feature type="transmembrane region" description="Helical" evidence="4">
    <location>
        <begin position="414"/>
        <end position="431"/>
    </location>
</feature>
<feature type="transmembrane region" description="Helical" evidence="4">
    <location>
        <begin position="118"/>
        <end position="137"/>
    </location>
</feature>
<feature type="transmembrane region" description="Helical" evidence="4">
    <location>
        <begin position="290"/>
        <end position="313"/>
    </location>
</feature>
<gene>
    <name evidence="6" type="ORF">INT45_010330</name>
</gene>
<evidence type="ECO:0000313" key="6">
    <source>
        <dbReference type="EMBL" id="KAG2225503.1"/>
    </source>
</evidence>
<dbReference type="Gene3D" id="1.20.1250.20">
    <property type="entry name" value="MFS general substrate transporter like domains"/>
    <property type="match status" value="1"/>
</dbReference>
<dbReference type="GO" id="GO:0022857">
    <property type="term" value="F:transmembrane transporter activity"/>
    <property type="evidence" value="ECO:0007669"/>
    <property type="project" value="InterPro"/>
</dbReference>
<feature type="region of interest" description="Disordered" evidence="3">
    <location>
        <begin position="22"/>
        <end position="57"/>
    </location>
</feature>
<keyword evidence="4" id="KW-0812">Transmembrane</keyword>
<dbReference type="InterPro" id="IPR050327">
    <property type="entry name" value="Proton-linked_MCT"/>
</dbReference>
<feature type="transmembrane region" description="Helical" evidence="4">
    <location>
        <begin position="149"/>
        <end position="168"/>
    </location>
</feature>
<feature type="transmembrane region" description="Helical" evidence="4">
    <location>
        <begin position="174"/>
        <end position="197"/>
    </location>
</feature>
<keyword evidence="4" id="KW-0472">Membrane</keyword>
<dbReference type="Proteomes" id="UP000646827">
    <property type="component" value="Unassembled WGS sequence"/>
</dbReference>
<feature type="transmembrane region" description="Helical" evidence="4">
    <location>
        <begin position="352"/>
        <end position="373"/>
    </location>
</feature>
<dbReference type="PROSITE" id="PS50850">
    <property type="entry name" value="MFS"/>
    <property type="match status" value="1"/>
</dbReference>
<feature type="domain" description="Major facilitator superfamily (MFS) profile" evidence="5">
    <location>
        <begin position="83"/>
        <end position="469"/>
    </location>
</feature>
<feature type="transmembrane region" description="Helical" evidence="4">
    <location>
        <begin position="443"/>
        <end position="464"/>
    </location>
</feature>
<dbReference type="OrthoDB" id="5667at2759"/>
<evidence type="ECO:0000256" key="3">
    <source>
        <dbReference type="SAM" id="MobiDB-lite"/>
    </source>
</evidence>
<comment type="subcellular location">
    <subcellularLocation>
        <location evidence="1">Membrane</location>
        <topology evidence="1">Multi-pass membrane protein</topology>
    </subcellularLocation>
</comment>
<keyword evidence="7" id="KW-1185">Reference proteome</keyword>
<dbReference type="Pfam" id="PF07690">
    <property type="entry name" value="MFS_1"/>
    <property type="match status" value="1"/>
</dbReference>
<evidence type="ECO:0000313" key="7">
    <source>
        <dbReference type="Proteomes" id="UP000646827"/>
    </source>
</evidence>
<dbReference type="EMBL" id="JAEPRB010000027">
    <property type="protein sequence ID" value="KAG2225503.1"/>
    <property type="molecule type" value="Genomic_DNA"/>
</dbReference>
<dbReference type="InterPro" id="IPR036259">
    <property type="entry name" value="MFS_trans_sf"/>
</dbReference>
<keyword evidence="4" id="KW-1133">Transmembrane helix</keyword>
<dbReference type="PANTHER" id="PTHR11360:SF315">
    <property type="entry name" value="TRANSPORTER MCH2-RELATED"/>
    <property type="match status" value="1"/>
</dbReference>